<evidence type="ECO:0000313" key="4">
    <source>
        <dbReference type="EMBL" id="SDF64275.1"/>
    </source>
</evidence>
<dbReference type="NCBIfam" id="TIGR02124">
    <property type="entry name" value="hypE"/>
    <property type="match status" value="1"/>
</dbReference>
<dbReference type="Pfam" id="PF02769">
    <property type="entry name" value="AIRS_C"/>
    <property type="match status" value="1"/>
</dbReference>
<dbReference type="GO" id="GO:0051604">
    <property type="term" value="P:protein maturation"/>
    <property type="evidence" value="ECO:0007669"/>
    <property type="project" value="TreeGrafter"/>
</dbReference>
<dbReference type="PANTHER" id="PTHR30303:SF0">
    <property type="entry name" value="CARBAMOYL DEHYDRATASE HYPE"/>
    <property type="match status" value="1"/>
</dbReference>
<feature type="domain" description="PurM-like C-terminal" evidence="3">
    <location>
        <begin position="171"/>
        <end position="320"/>
    </location>
</feature>
<dbReference type="PIRSF" id="PIRSF005644">
    <property type="entry name" value="Hdrgns_mtr_HypE"/>
    <property type="match status" value="1"/>
</dbReference>
<reference evidence="5" key="1">
    <citation type="submission" date="2016-10" db="EMBL/GenBank/DDBJ databases">
        <authorList>
            <person name="Varghese N."/>
            <person name="Submissions S."/>
        </authorList>
    </citation>
    <scope>NUCLEOTIDE SEQUENCE [LARGE SCALE GENOMIC DNA]</scope>
    <source>
        <strain evidence="5">IBRC-M 10760</strain>
    </source>
</reference>
<dbReference type="Gene3D" id="3.30.1330.10">
    <property type="entry name" value="PurM-like, N-terminal domain"/>
    <property type="match status" value="1"/>
</dbReference>
<dbReference type="InterPro" id="IPR011854">
    <property type="entry name" value="HypE"/>
</dbReference>
<organism evidence="4 5">
    <name type="scientific">Halorientalis regularis</name>
    <dbReference type="NCBI Taxonomy" id="660518"/>
    <lineage>
        <taxon>Archaea</taxon>
        <taxon>Methanobacteriati</taxon>
        <taxon>Methanobacteriota</taxon>
        <taxon>Stenosarchaea group</taxon>
        <taxon>Halobacteria</taxon>
        <taxon>Halobacteriales</taxon>
        <taxon>Haloarculaceae</taxon>
        <taxon>Halorientalis</taxon>
    </lineage>
</organism>
<evidence type="ECO:0000313" key="5">
    <source>
        <dbReference type="Proteomes" id="UP000199076"/>
    </source>
</evidence>
<dbReference type="InterPro" id="IPR036676">
    <property type="entry name" value="PurM-like_C_sf"/>
</dbReference>
<dbReference type="Pfam" id="PF00586">
    <property type="entry name" value="AIRS"/>
    <property type="match status" value="1"/>
</dbReference>
<dbReference type="PANTHER" id="PTHR30303">
    <property type="entry name" value="HYDROGENASE ISOENZYMES FORMATION PROTEIN HYPE"/>
    <property type="match status" value="1"/>
</dbReference>
<dbReference type="SUPFAM" id="SSF56042">
    <property type="entry name" value="PurM C-terminal domain-like"/>
    <property type="match status" value="1"/>
</dbReference>
<dbReference type="InterPro" id="IPR036921">
    <property type="entry name" value="PurM-like_N_sf"/>
</dbReference>
<evidence type="ECO:0000259" key="2">
    <source>
        <dbReference type="Pfam" id="PF00586"/>
    </source>
</evidence>
<dbReference type="Proteomes" id="UP000199076">
    <property type="component" value="Unassembled WGS sequence"/>
</dbReference>
<proteinExistence type="inferred from homology"/>
<dbReference type="EMBL" id="FNBK01000008">
    <property type="protein sequence ID" value="SDF64275.1"/>
    <property type="molecule type" value="Genomic_DNA"/>
</dbReference>
<name>A0A1G7MR64_9EURY</name>
<accession>A0A1G7MR64</accession>
<keyword evidence="5" id="KW-1185">Reference proteome</keyword>
<dbReference type="AlphaFoldDB" id="A0A1G7MR64"/>
<dbReference type="InterPro" id="IPR010918">
    <property type="entry name" value="PurM-like_C_dom"/>
</dbReference>
<protein>
    <submittedName>
        <fullName evidence="4">Hydrogenase expression/formation protein HypE</fullName>
    </submittedName>
</protein>
<feature type="domain" description="PurM-like N-terminal" evidence="2">
    <location>
        <begin position="45"/>
        <end position="157"/>
    </location>
</feature>
<evidence type="ECO:0000256" key="1">
    <source>
        <dbReference type="ARBA" id="ARBA00006243"/>
    </source>
</evidence>
<dbReference type="SUPFAM" id="SSF55326">
    <property type="entry name" value="PurM N-terminal domain-like"/>
    <property type="match status" value="1"/>
</dbReference>
<dbReference type="RefSeq" id="WP_092692138.1">
    <property type="nucleotide sequence ID" value="NZ_FNBK01000008.1"/>
</dbReference>
<evidence type="ECO:0000259" key="3">
    <source>
        <dbReference type="Pfam" id="PF02769"/>
    </source>
</evidence>
<dbReference type="InterPro" id="IPR016188">
    <property type="entry name" value="PurM-like_N"/>
</dbReference>
<comment type="similarity">
    <text evidence="1">Belongs to the HypE family.</text>
</comment>
<dbReference type="OrthoDB" id="31494at2157"/>
<dbReference type="Gene3D" id="3.90.650.10">
    <property type="entry name" value="PurM-like C-terminal domain"/>
    <property type="match status" value="1"/>
</dbReference>
<sequence length="342" mass="34624">MTDRTVTLAHGAGTERTRELLADLVVDRFGDAPADPAGVGLAALDDGAVLPTDDGAVVITTDSHVVDPPSFPGGDVGRLAACGTINDLAAMGATDPLGLSSAVVVEAGTPVDRVDAYLDSMAAVCDRVGCPVRTGDTKVVRDGEVDEVVVTTTGVARIERGAHLPAAGLSPGDRLVVSGPVGDHGVALLAAREDFEFASPLTSDVAPVAHLVAAAREVGRVTAATDPTRGGFATAVNELADAADLGLVVEERAVPVADATAGAAEVLGIDPLTVACEGRIVLGVAPEDAERVRDRLRDEPGGADARIVGRAVADHPGEVVLDTGVGERYLPVPTGETLPRIC</sequence>
<gene>
    <name evidence="4" type="ORF">SAMN05216218_10837</name>
</gene>
<dbReference type="STRING" id="660518.SAMN05216218_10837"/>